<reference evidence="2 3" key="1">
    <citation type="submission" date="2014-09" db="EMBL/GenBank/DDBJ databases">
        <title>Butyrate-producing bacteria isolated from human gut.</title>
        <authorList>
            <person name="Zhang Q."/>
            <person name="Zhao L."/>
        </authorList>
    </citation>
    <scope>NUCLEOTIDE SEQUENCE [LARGE SCALE GENOMIC DNA]</scope>
    <source>
        <strain evidence="2 3">21</strain>
    </source>
</reference>
<keyword evidence="3" id="KW-1185">Reference proteome</keyword>
<dbReference type="PANTHER" id="PTHR33933">
    <property type="entry name" value="NUCLEOTIDYLTRANSFERASE"/>
    <property type="match status" value="1"/>
</dbReference>
<feature type="domain" description="Polymerase nucleotidyl transferase" evidence="1">
    <location>
        <begin position="12"/>
        <end position="100"/>
    </location>
</feature>
<dbReference type="Gene3D" id="3.30.460.10">
    <property type="entry name" value="Beta Polymerase, domain 2"/>
    <property type="match status" value="1"/>
</dbReference>
<dbReference type="Proteomes" id="UP000245288">
    <property type="component" value="Unassembled WGS sequence"/>
</dbReference>
<dbReference type="PANTHER" id="PTHR33933:SF1">
    <property type="entry name" value="PROTEIN ADENYLYLTRANSFERASE MNTA-RELATED"/>
    <property type="match status" value="1"/>
</dbReference>
<dbReference type="CDD" id="cd05403">
    <property type="entry name" value="NT_KNTase_like"/>
    <property type="match status" value="1"/>
</dbReference>
<dbReference type="AlphaFoldDB" id="A0A2V1JM68"/>
<dbReference type="GO" id="GO:0016779">
    <property type="term" value="F:nucleotidyltransferase activity"/>
    <property type="evidence" value="ECO:0007669"/>
    <property type="project" value="InterPro"/>
</dbReference>
<evidence type="ECO:0000313" key="3">
    <source>
        <dbReference type="Proteomes" id="UP000245288"/>
    </source>
</evidence>
<dbReference type="RefSeq" id="WP_109216528.1">
    <property type="nucleotide sequence ID" value="NZ_CABMEW010000003.1"/>
</dbReference>
<evidence type="ECO:0000313" key="2">
    <source>
        <dbReference type="EMBL" id="PWE85762.1"/>
    </source>
</evidence>
<organism evidence="2 3">
    <name type="scientific">Eubacterium ramulus</name>
    <dbReference type="NCBI Taxonomy" id="39490"/>
    <lineage>
        <taxon>Bacteria</taxon>
        <taxon>Bacillati</taxon>
        <taxon>Bacillota</taxon>
        <taxon>Clostridia</taxon>
        <taxon>Eubacteriales</taxon>
        <taxon>Eubacteriaceae</taxon>
        <taxon>Eubacterium</taxon>
    </lineage>
</organism>
<dbReference type="OrthoDB" id="9813766at2"/>
<dbReference type="InterPro" id="IPR052548">
    <property type="entry name" value="Type_VII_TA_antitoxin"/>
</dbReference>
<dbReference type="EMBL" id="JRFU01000154">
    <property type="protein sequence ID" value="PWE85762.1"/>
    <property type="molecule type" value="Genomic_DNA"/>
</dbReference>
<sequence length="111" mass="13066">MPEAVNHVVFQFSRELKRMLGERLVRVVLYGSYARGTYHDNSDVDIMILVKMSEDEIRQIKNSIYDLAFEIEMDTGIDIAPIIKEKQQYEYWVDTLPFYKNIKEEGVVISE</sequence>
<protein>
    <submittedName>
        <fullName evidence="2">DNA polymerase subunit beta</fullName>
    </submittedName>
</protein>
<comment type="caution">
    <text evidence="2">The sequence shown here is derived from an EMBL/GenBank/DDBJ whole genome shotgun (WGS) entry which is preliminary data.</text>
</comment>
<dbReference type="InterPro" id="IPR043519">
    <property type="entry name" value="NT_sf"/>
</dbReference>
<evidence type="ECO:0000259" key="1">
    <source>
        <dbReference type="Pfam" id="PF01909"/>
    </source>
</evidence>
<name>A0A2V1JM68_EUBRA</name>
<gene>
    <name evidence="2" type="ORF">LG34_14020</name>
</gene>
<accession>A0A2V1JM68</accession>
<dbReference type="InterPro" id="IPR002934">
    <property type="entry name" value="Polymerase_NTP_transf_dom"/>
</dbReference>
<dbReference type="SUPFAM" id="SSF81301">
    <property type="entry name" value="Nucleotidyltransferase"/>
    <property type="match status" value="1"/>
</dbReference>
<proteinExistence type="predicted"/>
<dbReference type="Pfam" id="PF01909">
    <property type="entry name" value="NTP_transf_2"/>
    <property type="match status" value="1"/>
</dbReference>